<name>A0AAV4VM59_CAEEX</name>
<gene>
    <name evidence="2" type="ORF">CEXT_47511</name>
</gene>
<comment type="caution">
    <text evidence="2">The sequence shown here is derived from an EMBL/GenBank/DDBJ whole genome shotgun (WGS) entry which is preliminary data.</text>
</comment>
<sequence length="189" mass="21521">MAFSFPPAEHHANVVCRINEASGKTQKERGVVRGKRVELVGRWEVGKGTNKQSKQTEKKGTFPPKIPADPTICSWCDKWKIFRVLKPSKIPSSFLMSIRHFMRTSFPAEERKRGCEGACHRVFPWLRVNSRDQEDTLGRSSIPPFPLTTLAPGITKSQGKLQLVSKYKQEYLYRGLCVKTPMGWWEGEG</sequence>
<evidence type="ECO:0000313" key="3">
    <source>
        <dbReference type="Proteomes" id="UP001054945"/>
    </source>
</evidence>
<proteinExistence type="predicted"/>
<evidence type="ECO:0000256" key="1">
    <source>
        <dbReference type="SAM" id="MobiDB-lite"/>
    </source>
</evidence>
<dbReference type="Proteomes" id="UP001054945">
    <property type="component" value="Unassembled WGS sequence"/>
</dbReference>
<dbReference type="AlphaFoldDB" id="A0AAV4VM59"/>
<accession>A0AAV4VM59</accession>
<feature type="region of interest" description="Disordered" evidence="1">
    <location>
        <begin position="44"/>
        <end position="63"/>
    </location>
</feature>
<evidence type="ECO:0000313" key="2">
    <source>
        <dbReference type="EMBL" id="GIY70500.1"/>
    </source>
</evidence>
<dbReference type="EMBL" id="BPLR01014673">
    <property type="protein sequence ID" value="GIY70500.1"/>
    <property type="molecule type" value="Genomic_DNA"/>
</dbReference>
<keyword evidence="3" id="KW-1185">Reference proteome</keyword>
<protein>
    <submittedName>
        <fullName evidence="2">Uncharacterized protein</fullName>
    </submittedName>
</protein>
<organism evidence="2 3">
    <name type="scientific">Caerostris extrusa</name>
    <name type="common">Bark spider</name>
    <name type="synonym">Caerostris bankana</name>
    <dbReference type="NCBI Taxonomy" id="172846"/>
    <lineage>
        <taxon>Eukaryota</taxon>
        <taxon>Metazoa</taxon>
        <taxon>Ecdysozoa</taxon>
        <taxon>Arthropoda</taxon>
        <taxon>Chelicerata</taxon>
        <taxon>Arachnida</taxon>
        <taxon>Araneae</taxon>
        <taxon>Araneomorphae</taxon>
        <taxon>Entelegynae</taxon>
        <taxon>Araneoidea</taxon>
        <taxon>Araneidae</taxon>
        <taxon>Caerostris</taxon>
    </lineage>
</organism>
<reference evidence="2 3" key="1">
    <citation type="submission" date="2021-06" db="EMBL/GenBank/DDBJ databases">
        <title>Caerostris extrusa draft genome.</title>
        <authorList>
            <person name="Kono N."/>
            <person name="Arakawa K."/>
        </authorList>
    </citation>
    <scope>NUCLEOTIDE SEQUENCE [LARGE SCALE GENOMIC DNA]</scope>
</reference>